<dbReference type="PANTHER" id="PTHR25462:SF296">
    <property type="entry name" value="MEIOTIC P26, ISOFORM F"/>
    <property type="match status" value="1"/>
</dbReference>
<accession>A0ABD3XR62</accession>
<dbReference type="InterPro" id="IPR017907">
    <property type="entry name" value="Znf_RING_CS"/>
</dbReference>
<evidence type="ECO:0000256" key="4">
    <source>
        <dbReference type="ARBA" id="ARBA00022833"/>
    </source>
</evidence>
<evidence type="ECO:0000256" key="6">
    <source>
        <dbReference type="SAM" id="Coils"/>
    </source>
</evidence>
<dbReference type="Gene3D" id="3.30.40.10">
    <property type="entry name" value="Zinc/RING finger domain, C3HC4 (zinc finger)"/>
    <property type="match status" value="1"/>
</dbReference>
<keyword evidence="4" id="KW-0862">Zinc</keyword>
<gene>
    <name evidence="9" type="ORF">ACJMK2_000918</name>
</gene>
<dbReference type="GO" id="GO:0008270">
    <property type="term" value="F:zinc ion binding"/>
    <property type="evidence" value="ECO:0007669"/>
    <property type="project" value="UniProtKB-KW"/>
</dbReference>
<dbReference type="PROSITE" id="PS00518">
    <property type="entry name" value="ZF_RING_1"/>
    <property type="match status" value="1"/>
</dbReference>
<dbReference type="InterPro" id="IPR013083">
    <property type="entry name" value="Znf_RING/FYVE/PHD"/>
</dbReference>
<evidence type="ECO:0000259" key="8">
    <source>
        <dbReference type="PROSITE" id="PS50119"/>
    </source>
</evidence>
<dbReference type="SUPFAM" id="SSF101898">
    <property type="entry name" value="NHL repeat"/>
    <property type="match status" value="1"/>
</dbReference>
<dbReference type="InterPro" id="IPR000315">
    <property type="entry name" value="Znf_B-box"/>
</dbReference>
<dbReference type="SUPFAM" id="SSF57845">
    <property type="entry name" value="B-box zinc-binding domain"/>
    <property type="match status" value="1"/>
</dbReference>
<dbReference type="SMART" id="SM00184">
    <property type="entry name" value="RING"/>
    <property type="match status" value="1"/>
</dbReference>
<dbReference type="EMBL" id="JBJQND010000001">
    <property type="protein sequence ID" value="KAL3888552.1"/>
    <property type="molecule type" value="Genomic_DNA"/>
</dbReference>
<evidence type="ECO:0000313" key="9">
    <source>
        <dbReference type="EMBL" id="KAL3888552.1"/>
    </source>
</evidence>
<name>A0ABD3XR62_SINWO</name>
<keyword evidence="2" id="KW-0479">Metal-binding</keyword>
<feature type="domain" description="RING-type" evidence="7">
    <location>
        <begin position="27"/>
        <end position="73"/>
    </location>
</feature>
<sequence length="672" mass="75957">MATASKDLNASDEIQESEETLSDDLSCPLCMKIFRSPRRLPCLHSFCHDCLQSHIYNIAYLKDSVKELCCPLCGNLAFTGESSTNKLVHLFPLNTLMLSALMKSKVKIDLVCNDCQAQDVISPAKNVCTVCEEALCIQCSKLHGISRLSTNHTILKIEDLPCKQQTVLQNSEIFRCTEHTSLPIEYYCKDHETQLCIKCSVDDHASCPEVIKLANKTPDLSEALNQMKAQMKNLEDQLKQFAANNILNLSKLESDVKDLTIEIRTLKKNINDALDDLEKRVKEEGIKIINGEKKRIEQTNKRCQSHVMAIRNSNVVLESASKYATQNQMFLLMNKITNQCFMSKQHNDDRISKNDVLSLQLEVNPQLNSVINIPRGEIGMLRMKKNGENPVVPDGFKPLKECIAERVNVKDIKGLNDKMPWYTKVIFTSNEQLLLVDCENKMIHLLDSLCSIVCSHTLIYKPFDICILNAQGQDLVAVSLPNAKSVHLFSLKEEISITYVKQIQTKYKCFGIAAYSHEELIVSGLCGDNMRYYWSIITLDGKEKSYHEFDGAGRYHTYVALNAFKSRLYISAKKDDSLHCFGLNGTKHFSFRHPDLKGPQGVSVDRDDNVYVVCCFSDNIFQLSPGGLLIRIIVNEIGEYPMGISFDKNGDTFVLSHLYTGLGLYRLVLKNE</sequence>
<organism evidence="9 10">
    <name type="scientific">Sinanodonta woodiana</name>
    <name type="common">Chinese pond mussel</name>
    <name type="synonym">Anodonta woodiana</name>
    <dbReference type="NCBI Taxonomy" id="1069815"/>
    <lineage>
        <taxon>Eukaryota</taxon>
        <taxon>Metazoa</taxon>
        <taxon>Spiralia</taxon>
        <taxon>Lophotrochozoa</taxon>
        <taxon>Mollusca</taxon>
        <taxon>Bivalvia</taxon>
        <taxon>Autobranchia</taxon>
        <taxon>Heteroconchia</taxon>
        <taxon>Palaeoheterodonta</taxon>
        <taxon>Unionida</taxon>
        <taxon>Unionoidea</taxon>
        <taxon>Unionidae</taxon>
        <taxon>Unioninae</taxon>
        <taxon>Sinanodonta</taxon>
    </lineage>
</organism>
<protein>
    <submittedName>
        <fullName evidence="9">Uncharacterized protein</fullName>
    </submittedName>
</protein>
<dbReference type="SUPFAM" id="SSF57850">
    <property type="entry name" value="RING/U-box"/>
    <property type="match status" value="1"/>
</dbReference>
<dbReference type="InterPro" id="IPR027370">
    <property type="entry name" value="Znf-RING_euk"/>
</dbReference>
<evidence type="ECO:0000256" key="3">
    <source>
        <dbReference type="ARBA" id="ARBA00022771"/>
    </source>
</evidence>
<keyword evidence="6" id="KW-0175">Coiled coil</keyword>
<evidence type="ECO:0000256" key="1">
    <source>
        <dbReference type="ARBA" id="ARBA00022553"/>
    </source>
</evidence>
<dbReference type="PROSITE" id="PS50089">
    <property type="entry name" value="ZF_RING_2"/>
    <property type="match status" value="1"/>
</dbReference>
<dbReference type="InterPro" id="IPR047153">
    <property type="entry name" value="TRIM45/56/19-like"/>
</dbReference>
<evidence type="ECO:0000259" key="7">
    <source>
        <dbReference type="PROSITE" id="PS50089"/>
    </source>
</evidence>
<reference evidence="9 10" key="1">
    <citation type="submission" date="2024-11" db="EMBL/GenBank/DDBJ databases">
        <title>Chromosome-level genome assembly of the freshwater bivalve Anodonta woodiana.</title>
        <authorList>
            <person name="Chen X."/>
        </authorList>
    </citation>
    <scope>NUCLEOTIDE SEQUENCE [LARGE SCALE GENOMIC DNA]</scope>
    <source>
        <strain evidence="9">MN2024</strain>
        <tissue evidence="9">Gills</tissue>
    </source>
</reference>
<comment type="caution">
    <text evidence="9">The sequence shown here is derived from an EMBL/GenBank/DDBJ whole genome shotgun (WGS) entry which is preliminary data.</text>
</comment>
<dbReference type="PANTHER" id="PTHR25462">
    <property type="entry name" value="BONUS, ISOFORM C-RELATED"/>
    <property type="match status" value="1"/>
</dbReference>
<dbReference type="PROSITE" id="PS50119">
    <property type="entry name" value="ZF_BBOX"/>
    <property type="match status" value="2"/>
</dbReference>
<feature type="domain" description="B box-type" evidence="8">
    <location>
        <begin position="107"/>
        <end position="157"/>
    </location>
</feature>
<feature type="domain" description="B box-type" evidence="8">
    <location>
        <begin position="171"/>
        <end position="213"/>
    </location>
</feature>
<keyword evidence="1" id="KW-0597">Phosphoprotein</keyword>
<dbReference type="Proteomes" id="UP001634394">
    <property type="component" value="Unassembled WGS sequence"/>
</dbReference>
<dbReference type="Gene3D" id="3.30.160.60">
    <property type="entry name" value="Classic Zinc Finger"/>
    <property type="match status" value="1"/>
</dbReference>
<keyword evidence="3 5" id="KW-0863">Zinc-finger</keyword>
<keyword evidence="10" id="KW-1185">Reference proteome</keyword>
<proteinExistence type="predicted"/>
<dbReference type="Pfam" id="PF13445">
    <property type="entry name" value="zf-RING_UBOX"/>
    <property type="match status" value="1"/>
</dbReference>
<dbReference type="InterPro" id="IPR011042">
    <property type="entry name" value="6-blade_b-propeller_TolB-like"/>
</dbReference>
<dbReference type="Gene3D" id="2.120.10.30">
    <property type="entry name" value="TolB, C-terminal domain"/>
    <property type="match status" value="1"/>
</dbReference>
<evidence type="ECO:0000256" key="2">
    <source>
        <dbReference type="ARBA" id="ARBA00022723"/>
    </source>
</evidence>
<evidence type="ECO:0000313" key="10">
    <source>
        <dbReference type="Proteomes" id="UP001634394"/>
    </source>
</evidence>
<dbReference type="AlphaFoldDB" id="A0ABD3XR62"/>
<dbReference type="InterPro" id="IPR001841">
    <property type="entry name" value="Znf_RING"/>
</dbReference>
<feature type="coiled-coil region" evidence="6">
    <location>
        <begin position="217"/>
        <end position="287"/>
    </location>
</feature>
<evidence type="ECO:0000256" key="5">
    <source>
        <dbReference type="PROSITE-ProRule" id="PRU00024"/>
    </source>
</evidence>